<organism evidence="1 2">
    <name type="scientific">Flavobacterium bizetiae</name>
    <dbReference type="NCBI Taxonomy" id="2704140"/>
    <lineage>
        <taxon>Bacteria</taxon>
        <taxon>Pseudomonadati</taxon>
        <taxon>Bacteroidota</taxon>
        <taxon>Flavobacteriia</taxon>
        <taxon>Flavobacteriales</taxon>
        <taxon>Flavobacteriaceae</taxon>
        <taxon>Flavobacterium</taxon>
    </lineage>
</organism>
<sequence length="41" mass="4814">MVSMIALDNYQYNLSYEHKVVLVFCKNSIKKAVLKNSFNFL</sequence>
<evidence type="ECO:0000313" key="1">
    <source>
        <dbReference type="EMBL" id="CAA9198141.1"/>
    </source>
</evidence>
<proteinExistence type="predicted"/>
<evidence type="ECO:0000313" key="2">
    <source>
        <dbReference type="Proteomes" id="UP000479938"/>
    </source>
</evidence>
<dbReference type="Proteomes" id="UP000479938">
    <property type="component" value="Unassembled WGS sequence"/>
</dbReference>
<dbReference type="EMBL" id="CADCSU010000082">
    <property type="protein sequence ID" value="CAA9198141.1"/>
    <property type="molecule type" value="Genomic_DNA"/>
</dbReference>
<protein>
    <submittedName>
        <fullName evidence="1">Uncharacterized protein</fullName>
    </submittedName>
</protein>
<name>A0A6J4GG13_9FLAO</name>
<accession>A0A6J4GG13</accession>
<keyword evidence="2" id="KW-1185">Reference proteome</keyword>
<reference evidence="1 2" key="1">
    <citation type="submission" date="2020-02" db="EMBL/GenBank/DDBJ databases">
        <authorList>
            <person name="Criscuolo A."/>
        </authorList>
    </citation>
    <scope>NUCLEOTIDE SEQUENCE [LARGE SCALE GENOMIC DNA]</scope>
    <source>
        <strain evidence="1">CIP105534</strain>
    </source>
</reference>
<dbReference type="AlphaFoldDB" id="A0A6J4GG13"/>
<gene>
    <name evidence="1" type="ORF">FLA105534_01960</name>
</gene>